<sequence>MPTTIPSGKDIKRKWYLLDASGKTLGRLATQAASVLAGKTSPLYTPYIDMGDHVVIINAEKIVLTGLKSDQKLYRRYTGFPGGLREESFIKLLARRPEAIVEQAVKGMLPKSKLGRQMATKLKVYKGAQHPHLAQQPVAMDFHASNAPKVLTSKVMVPTHPAHSLEG</sequence>
<dbReference type="NCBIfam" id="TIGR01066">
    <property type="entry name" value="rplM_bact"/>
    <property type="match status" value="1"/>
</dbReference>
<organism evidence="9 10">
    <name type="scientific">Tunturiibacter gelidiferens</name>
    <dbReference type="NCBI Taxonomy" id="3069689"/>
    <lineage>
        <taxon>Bacteria</taxon>
        <taxon>Pseudomonadati</taxon>
        <taxon>Acidobacteriota</taxon>
        <taxon>Terriglobia</taxon>
        <taxon>Terriglobales</taxon>
        <taxon>Acidobacteriaceae</taxon>
        <taxon>Tunturiibacter</taxon>
    </lineage>
</organism>
<keyword evidence="4 6" id="KW-0687">Ribonucleoprotein</keyword>
<comment type="caution">
    <text evidence="9">The sequence shown here is derived from an EMBL/GenBank/DDBJ whole genome shotgun (WGS) entry which is preliminary data.</text>
</comment>
<dbReference type="PIRSF" id="PIRSF002181">
    <property type="entry name" value="Ribosomal_L13"/>
    <property type="match status" value="1"/>
</dbReference>
<evidence type="ECO:0000313" key="10">
    <source>
        <dbReference type="Proteomes" id="UP000535182"/>
    </source>
</evidence>
<evidence type="ECO:0000256" key="4">
    <source>
        <dbReference type="ARBA" id="ARBA00023274"/>
    </source>
</evidence>
<evidence type="ECO:0000256" key="7">
    <source>
        <dbReference type="RuleBase" id="RU003877"/>
    </source>
</evidence>
<keyword evidence="10" id="KW-1185">Reference proteome</keyword>
<comment type="function">
    <text evidence="6 8">This protein is one of the early assembly proteins of the 50S ribosomal subunit, although it is not seen to bind rRNA by itself. It is important during the early stages of 50S assembly.</text>
</comment>
<evidence type="ECO:0000256" key="5">
    <source>
        <dbReference type="ARBA" id="ARBA00035201"/>
    </source>
</evidence>
<dbReference type="SUPFAM" id="SSF52161">
    <property type="entry name" value="Ribosomal protein L13"/>
    <property type="match status" value="1"/>
</dbReference>
<gene>
    <name evidence="6 8" type="primary">rplM</name>
    <name evidence="9" type="ORF">HDF14_002679</name>
</gene>
<evidence type="ECO:0000256" key="2">
    <source>
        <dbReference type="ARBA" id="ARBA00011838"/>
    </source>
</evidence>
<name>A0A9X0U480_9BACT</name>
<dbReference type="GO" id="GO:0017148">
    <property type="term" value="P:negative regulation of translation"/>
    <property type="evidence" value="ECO:0007669"/>
    <property type="project" value="TreeGrafter"/>
</dbReference>
<dbReference type="RefSeq" id="WP_183977193.1">
    <property type="nucleotide sequence ID" value="NZ_JACHEB010000005.1"/>
</dbReference>
<comment type="similarity">
    <text evidence="1 6 7">Belongs to the universal ribosomal protein uL13 family.</text>
</comment>
<dbReference type="Proteomes" id="UP000535182">
    <property type="component" value="Unassembled WGS sequence"/>
</dbReference>
<evidence type="ECO:0000256" key="1">
    <source>
        <dbReference type="ARBA" id="ARBA00006227"/>
    </source>
</evidence>
<dbReference type="InterPro" id="IPR036899">
    <property type="entry name" value="Ribosomal_uL13_sf"/>
</dbReference>
<protein>
    <recommendedName>
        <fullName evidence="5 6">Large ribosomal subunit protein uL13</fullName>
    </recommendedName>
</protein>
<dbReference type="PROSITE" id="PS00783">
    <property type="entry name" value="RIBOSOMAL_L13"/>
    <property type="match status" value="1"/>
</dbReference>
<dbReference type="GO" id="GO:0003729">
    <property type="term" value="F:mRNA binding"/>
    <property type="evidence" value="ECO:0007669"/>
    <property type="project" value="TreeGrafter"/>
</dbReference>
<dbReference type="GO" id="GO:0006412">
    <property type="term" value="P:translation"/>
    <property type="evidence" value="ECO:0007669"/>
    <property type="project" value="UniProtKB-UniRule"/>
</dbReference>
<dbReference type="Gene3D" id="3.90.1180.10">
    <property type="entry name" value="Ribosomal protein L13"/>
    <property type="match status" value="1"/>
</dbReference>
<dbReference type="AlphaFoldDB" id="A0A9X0U480"/>
<proteinExistence type="inferred from homology"/>
<keyword evidence="3 6" id="KW-0689">Ribosomal protein</keyword>
<dbReference type="GO" id="GO:0022625">
    <property type="term" value="C:cytosolic large ribosomal subunit"/>
    <property type="evidence" value="ECO:0007669"/>
    <property type="project" value="TreeGrafter"/>
</dbReference>
<dbReference type="GO" id="GO:0003735">
    <property type="term" value="F:structural constituent of ribosome"/>
    <property type="evidence" value="ECO:0007669"/>
    <property type="project" value="InterPro"/>
</dbReference>
<dbReference type="InterPro" id="IPR005822">
    <property type="entry name" value="Ribosomal_uL13"/>
</dbReference>
<dbReference type="EMBL" id="JACHEB010000005">
    <property type="protein sequence ID" value="MBB5329063.1"/>
    <property type="molecule type" value="Genomic_DNA"/>
</dbReference>
<dbReference type="Pfam" id="PF00572">
    <property type="entry name" value="Ribosomal_L13"/>
    <property type="match status" value="1"/>
</dbReference>
<dbReference type="FunFam" id="3.90.1180.10:FF:000001">
    <property type="entry name" value="50S ribosomal protein L13"/>
    <property type="match status" value="1"/>
</dbReference>
<dbReference type="PANTHER" id="PTHR11545">
    <property type="entry name" value="RIBOSOMAL PROTEIN L13"/>
    <property type="match status" value="1"/>
</dbReference>
<evidence type="ECO:0000256" key="6">
    <source>
        <dbReference type="HAMAP-Rule" id="MF_01366"/>
    </source>
</evidence>
<reference evidence="9 10" key="1">
    <citation type="submission" date="2020-08" db="EMBL/GenBank/DDBJ databases">
        <title>Genomic Encyclopedia of Type Strains, Phase IV (KMG-V): Genome sequencing to study the core and pangenomes of soil and plant-associated prokaryotes.</title>
        <authorList>
            <person name="Whitman W."/>
        </authorList>
    </citation>
    <scope>NUCLEOTIDE SEQUENCE [LARGE SCALE GENOMIC DNA]</scope>
    <source>
        <strain evidence="9 10">X5P2</strain>
    </source>
</reference>
<evidence type="ECO:0000256" key="8">
    <source>
        <dbReference type="RuleBase" id="RU003878"/>
    </source>
</evidence>
<comment type="subunit">
    <text evidence="2 6">Part of the 50S ribosomal subunit.</text>
</comment>
<dbReference type="PANTHER" id="PTHR11545:SF2">
    <property type="entry name" value="LARGE RIBOSOMAL SUBUNIT PROTEIN UL13M"/>
    <property type="match status" value="1"/>
</dbReference>
<dbReference type="InterPro" id="IPR005823">
    <property type="entry name" value="Ribosomal_uL13_bac-type"/>
</dbReference>
<dbReference type="InterPro" id="IPR023563">
    <property type="entry name" value="Ribosomal_uL13_CS"/>
</dbReference>
<dbReference type="HAMAP" id="MF_01366">
    <property type="entry name" value="Ribosomal_uL13"/>
    <property type="match status" value="1"/>
</dbReference>
<dbReference type="CDD" id="cd00392">
    <property type="entry name" value="Ribosomal_L13"/>
    <property type="match status" value="1"/>
</dbReference>
<accession>A0A9X0U480</accession>
<evidence type="ECO:0000256" key="3">
    <source>
        <dbReference type="ARBA" id="ARBA00022980"/>
    </source>
</evidence>
<evidence type="ECO:0000313" key="9">
    <source>
        <dbReference type="EMBL" id="MBB5329063.1"/>
    </source>
</evidence>